<dbReference type="NCBIfam" id="TIGR03510">
    <property type="entry name" value="XapX"/>
    <property type="match status" value="1"/>
</dbReference>
<evidence type="ECO:0000313" key="2">
    <source>
        <dbReference type="EMBL" id="TKI06111.1"/>
    </source>
</evidence>
<feature type="transmembrane region" description="Helical" evidence="1">
    <location>
        <begin position="28"/>
        <end position="49"/>
    </location>
</feature>
<dbReference type="Proteomes" id="UP000305202">
    <property type="component" value="Unassembled WGS sequence"/>
</dbReference>
<accession>A0ABY2SKK7</accession>
<dbReference type="EMBL" id="SZPQ01000015">
    <property type="protein sequence ID" value="TKI06111.1"/>
    <property type="molecule type" value="Genomic_DNA"/>
</dbReference>
<protein>
    <submittedName>
        <fullName evidence="2">DUF1427 family protein</fullName>
    </submittedName>
</protein>
<keyword evidence="3" id="KW-1185">Reference proteome</keyword>
<keyword evidence="1" id="KW-0812">Transmembrane</keyword>
<keyword evidence="1" id="KW-1133">Transmembrane helix</keyword>
<comment type="caution">
    <text evidence="2">The sequence shown here is derived from an EMBL/GenBank/DDBJ whole genome shotgun (WGS) entry which is preliminary data.</text>
</comment>
<dbReference type="RefSeq" id="WP_136990278.1">
    <property type="nucleotide sequence ID" value="NZ_SZPQ01000015.1"/>
</dbReference>
<name>A0ABY2SKK7_9HYPH</name>
<gene>
    <name evidence="2" type="ORF">FCN80_11370</name>
</gene>
<reference evidence="2 3" key="1">
    <citation type="submission" date="2019-04" db="EMBL/GenBank/DDBJ databases">
        <authorList>
            <person name="Li M."/>
            <person name="Gao C."/>
        </authorList>
    </citation>
    <scope>NUCLEOTIDE SEQUENCE [LARGE SCALE GENOMIC DNA]</scope>
    <source>
        <strain evidence="2 3">BGMRC 2031</strain>
    </source>
</reference>
<keyword evidence="1" id="KW-0472">Membrane</keyword>
<dbReference type="InterPro" id="IPR020017">
    <property type="entry name" value="XapX_domain"/>
</dbReference>
<evidence type="ECO:0000313" key="3">
    <source>
        <dbReference type="Proteomes" id="UP000305202"/>
    </source>
</evidence>
<sequence>MQLLYALACGVSVGMLFGWLKLPLPAPPTLTGIVGAAGVFLGSVIINVIRARLAG</sequence>
<organism evidence="2 3">
    <name type="scientific">Martelella alba</name>
    <dbReference type="NCBI Taxonomy" id="2590451"/>
    <lineage>
        <taxon>Bacteria</taxon>
        <taxon>Pseudomonadati</taxon>
        <taxon>Pseudomonadota</taxon>
        <taxon>Alphaproteobacteria</taxon>
        <taxon>Hyphomicrobiales</taxon>
        <taxon>Aurantimonadaceae</taxon>
        <taxon>Martelella</taxon>
    </lineage>
</organism>
<proteinExistence type="predicted"/>
<evidence type="ECO:0000256" key="1">
    <source>
        <dbReference type="SAM" id="Phobius"/>
    </source>
</evidence>